<evidence type="ECO:0008006" key="3">
    <source>
        <dbReference type="Google" id="ProtNLM"/>
    </source>
</evidence>
<gene>
    <name evidence="1" type="ORF">SIOphi_00970</name>
</gene>
<dbReference type="Pfam" id="PF25691">
    <property type="entry name" value="BW3TFN"/>
    <property type="match status" value="1"/>
</dbReference>
<sequence length="176" mass="19917">MAIATLYSNIYDAIQLQSQWSSAYLVIGKTTPWTDDNNPPDEDPNATEISEVIGYKKVKQFSLARPLSSTETADNAPYPVVSYGDKEWVLIPVDKAYEEKAYYVYIEAEIKPDELPLGPYRQVGIHVNLVPNDGVTKQNLLPSEVKDPGILRFYENREPQNRTSSVTVQEQFMVEV</sequence>
<name>R4JDZ1_9CAUD</name>
<dbReference type="OrthoDB" id="9869at10239"/>
<keyword evidence="2" id="KW-1185">Reference proteome</keyword>
<dbReference type="Proteomes" id="UP000258501">
    <property type="component" value="Segment"/>
</dbReference>
<protein>
    <recommendedName>
        <fullName evidence="3">Baseplate protein</fullName>
    </recommendedName>
</protein>
<evidence type="ECO:0000313" key="2">
    <source>
        <dbReference type="Proteomes" id="UP000258501"/>
    </source>
</evidence>
<dbReference type="InterPro" id="IPR058040">
    <property type="entry name" value="BW3TFN"/>
</dbReference>
<evidence type="ECO:0000313" key="1">
    <source>
        <dbReference type="EMBL" id="AGK87002.1"/>
    </source>
</evidence>
<dbReference type="EMBL" id="KC699836">
    <property type="protein sequence ID" value="AGK87002.1"/>
    <property type="molecule type" value="Genomic_DNA"/>
</dbReference>
<reference evidence="1 2" key="1">
    <citation type="submission" date="2013-02" db="EMBL/GenBank/DDBJ databases">
        <authorList>
            <person name="Lukaszewicz M."/>
            <person name="Biegalska A."/>
            <person name="Krasowska A."/>
        </authorList>
    </citation>
    <scope>NUCLEOTIDE SEQUENCE [LARGE SCALE GENOMIC DNA]</scope>
</reference>
<organism evidence="1 2">
    <name type="scientific">Bacillus phage SIOphi</name>
    <dbReference type="NCBI Taxonomy" id="1285382"/>
    <lineage>
        <taxon>Viruses</taxon>
        <taxon>Duplodnaviria</taxon>
        <taxon>Heunggongvirae</taxon>
        <taxon>Uroviricota</taxon>
        <taxon>Caudoviricetes</taxon>
        <taxon>Herelleviridae</taxon>
        <taxon>Bastillevirinae</taxon>
        <taxon>Siophivirus</taxon>
        <taxon>Siophivirus SIOphi</taxon>
    </lineage>
</organism>
<proteinExistence type="predicted"/>
<accession>R4JDZ1</accession>